<name>A0A3B0RPM6_9ZZZZ</name>
<protein>
    <recommendedName>
        <fullName evidence="7">ABC transporter substrate-binding protein PnrA-like domain-containing protein</fullName>
    </recommendedName>
</protein>
<feature type="domain" description="ABC transporter substrate-binding protein PnrA-like" evidence="7">
    <location>
        <begin position="84"/>
        <end position="390"/>
    </location>
</feature>
<evidence type="ECO:0000313" key="8">
    <source>
        <dbReference type="EMBL" id="VAV93839.1"/>
    </source>
</evidence>
<organism evidence="8">
    <name type="scientific">hydrothermal vent metagenome</name>
    <dbReference type="NCBI Taxonomy" id="652676"/>
    <lineage>
        <taxon>unclassified sequences</taxon>
        <taxon>metagenomes</taxon>
        <taxon>ecological metagenomes</taxon>
    </lineage>
</organism>
<sequence length="395" mass="41188">MHSALPFWGSPHTFVMGFKYTTNERVRMRSILKKRGALFALLLVVALVAAACSSSTEETTTTAASGDTETTTTAAALPGEGMKVGMAFDIGGRGDQSFNDSAAAGLERAIEDFGIDTKELEADAGGENREENLRLLAEDGSELIIAVGFAFAEGVTNVATDFPDTYFAVVDDASVDLPNVAGLVFAENEGSALVGAAAALKTETGTIGFIGGVSGFGLIEKFEAGYEFGARQINPDINILVTYLSAAPDFAGFNDPAKANESALGMYDEGADVIYHAAGGSGAGLFEAAKSYSEANDTKVWAIGVDSDQYNTADEAVREYILTSMLKRVDVSVYSAVSSFVNGKPLVGPQVFDLAVNGVGYSVSGGFIDDITGDLDAMRTKIVDGTLVVPTEPQG</sequence>
<comment type="subcellular location">
    <subcellularLocation>
        <location evidence="1">Cell membrane</location>
        <topology evidence="1">Lipid-anchor</topology>
    </subcellularLocation>
</comment>
<dbReference type="InterPro" id="IPR050957">
    <property type="entry name" value="BMP_lipoprotein"/>
</dbReference>
<dbReference type="Gene3D" id="3.40.50.2300">
    <property type="match status" value="2"/>
</dbReference>
<evidence type="ECO:0000256" key="6">
    <source>
        <dbReference type="ARBA" id="ARBA00023288"/>
    </source>
</evidence>
<evidence type="ECO:0000256" key="2">
    <source>
        <dbReference type="ARBA" id="ARBA00008610"/>
    </source>
</evidence>
<dbReference type="Pfam" id="PF02608">
    <property type="entry name" value="Bmp"/>
    <property type="match status" value="1"/>
</dbReference>
<evidence type="ECO:0000256" key="4">
    <source>
        <dbReference type="ARBA" id="ARBA00022729"/>
    </source>
</evidence>
<dbReference type="GO" id="GO:0005886">
    <property type="term" value="C:plasma membrane"/>
    <property type="evidence" value="ECO:0007669"/>
    <property type="project" value="UniProtKB-SubCell"/>
</dbReference>
<reference evidence="8" key="1">
    <citation type="submission" date="2018-06" db="EMBL/GenBank/DDBJ databases">
        <authorList>
            <person name="Zhirakovskaya E."/>
        </authorList>
    </citation>
    <scope>NUCLEOTIDE SEQUENCE</scope>
</reference>
<keyword evidence="5" id="KW-0472">Membrane</keyword>
<dbReference type="AlphaFoldDB" id="A0A3B0RPM6"/>
<evidence type="ECO:0000256" key="5">
    <source>
        <dbReference type="ARBA" id="ARBA00023136"/>
    </source>
</evidence>
<evidence type="ECO:0000259" key="7">
    <source>
        <dbReference type="Pfam" id="PF02608"/>
    </source>
</evidence>
<accession>A0A3B0RPM6</accession>
<keyword evidence="6" id="KW-0449">Lipoprotein</keyword>
<dbReference type="EMBL" id="UOEI01000108">
    <property type="protein sequence ID" value="VAV93839.1"/>
    <property type="molecule type" value="Genomic_DNA"/>
</dbReference>
<proteinExistence type="inferred from homology"/>
<comment type="similarity">
    <text evidence="2">Belongs to the BMP lipoprotein family.</text>
</comment>
<keyword evidence="3" id="KW-1003">Cell membrane</keyword>
<dbReference type="CDD" id="cd06354">
    <property type="entry name" value="PBP1_PrnA-like"/>
    <property type="match status" value="1"/>
</dbReference>
<dbReference type="SUPFAM" id="SSF53822">
    <property type="entry name" value="Periplasmic binding protein-like I"/>
    <property type="match status" value="1"/>
</dbReference>
<evidence type="ECO:0000256" key="1">
    <source>
        <dbReference type="ARBA" id="ARBA00004193"/>
    </source>
</evidence>
<keyword evidence="4" id="KW-0732">Signal</keyword>
<gene>
    <name evidence="8" type="ORF">MNBD_ACTINO01-782</name>
</gene>
<dbReference type="PANTHER" id="PTHR34296">
    <property type="entry name" value="TRANSCRIPTIONAL ACTIVATOR PROTEIN MED"/>
    <property type="match status" value="1"/>
</dbReference>
<dbReference type="InterPro" id="IPR003760">
    <property type="entry name" value="PnrA-like"/>
</dbReference>
<dbReference type="PANTHER" id="PTHR34296:SF2">
    <property type="entry name" value="ABC TRANSPORTER GUANOSINE-BINDING PROTEIN NUPN"/>
    <property type="match status" value="1"/>
</dbReference>
<dbReference type="InterPro" id="IPR028082">
    <property type="entry name" value="Peripla_BP_I"/>
</dbReference>
<evidence type="ECO:0000256" key="3">
    <source>
        <dbReference type="ARBA" id="ARBA00022475"/>
    </source>
</evidence>